<evidence type="ECO:0000256" key="4">
    <source>
        <dbReference type="ARBA" id="ARBA00004123"/>
    </source>
</evidence>
<feature type="region of interest" description="Disordered" evidence="13">
    <location>
        <begin position="551"/>
        <end position="596"/>
    </location>
</feature>
<keyword evidence="8" id="KW-0378">Hydrolase</keyword>
<dbReference type="GO" id="GO:0046872">
    <property type="term" value="F:metal ion binding"/>
    <property type="evidence" value="ECO:0007669"/>
    <property type="project" value="UniProtKB-KW"/>
</dbReference>
<dbReference type="SMART" id="SM01124">
    <property type="entry name" value="DBR1"/>
    <property type="match status" value="1"/>
</dbReference>
<name>A0A6G1HYQ4_9PEZI</name>
<dbReference type="InterPro" id="IPR007708">
    <property type="entry name" value="DBR1_C"/>
</dbReference>
<comment type="subcellular location">
    <subcellularLocation>
        <location evidence="4">Nucleus</location>
    </subcellularLocation>
</comment>
<evidence type="ECO:0000256" key="7">
    <source>
        <dbReference type="ARBA" id="ARBA00022723"/>
    </source>
</evidence>
<evidence type="ECO:0000256" key="12">
    <source>
        <dbReference type="ARBA" id="ARBA00023242"/>
    </source>
</evidence>
<evidence type="ECO:0000313" key="16">
    <source>
        <dbReference type="Proteomes" id="UP000799640"/>
    </source>
</evidence>
<dbReference type="OrthoDB" id="407609at2759"/>
<dbReference type="EMBL" id="ML996693">
    <property type="protein sequence ID" value="KAF2401160.1"/>
    <property type="molecule type" value="Genomic_DNA"/>
</dbReference>
<feature type="region of interest" description="Disordered" evidence="13">
    <location>
        <begin position="283"/>
        <end position="321"/>
    </location>
</feature>
<feature type="compositionally biased region" description="Gly residues" evidence="13">
    <location>
        <begin position="582"/>
        <end position="596"/>
    </location>
</feature>
<organism evidence="15 16">
    <name type="scientific">Trichodelitschia bisporula</name>
    <dbReference type="NCBI Taxonomy" id="703511"/>
    <lineage>
        <taxon>Eukaryota</taxon>
        <taxon>Fungi</taxon>
        <taxon>Dikarya</taxon>
        <taxon>Ascomycota</taxon>
        <taxon>Pezizomycotina</taxon>
        <taxon>Dothideomycetes</taxon>
        <taxon>Dothideomycetes incertae sedis</taxon>
        <taxon>Phaeotrichales</taxon>
        <taxon>Phaeotrichaceae</taxon>
        <taxon>Trichodelitschia</taxon>
    </lineage>
</organism>
<dbReference type="CDD" id="cd00844">
    <property type="entry name" value="MPP_Dbr1_N"/>
    <property type="match status" value="1"/>
</dbReference>
<dbReference type="SUPFAM" id="SSF56300">
    <property type="entry name" value="Metallo-dependent phosphatases"/>
    <property type="match status" value="1"/>
</dbReference>
<keyword evidence="7" id="KW-0479">Metal-binding</keyword>
<keyword evidence="10" id="KW-0408">Iron</keyword>
<evidence type="ECO:0000256" key="8">
    <source>
        <dbReference type="ARBA" id="ARBA00022801"/>
    </source>
</evidence>
<comment type="similarity">
    <text evidence="5">Belongs to the lariat debranching enzyme family.</text>
</comment>
<evidence type="ECO:0000259" key="14">
    <source>
        <dbReference type="SMART" id="SM01124"/>
    </source>
</evidence>
<evidence type="ECO:0000313" key="15">
    <source>
        <dbReference type="EMBL" id="KAF2401160.1"/>
    </source>
</evidence>
<keyword evidence="9" id="KW-0862">Zinc</keyword>
<evidence type="ECO:0000256" key="5">
    <source>
        <dbReference type="ARBA" id="ARBA00006045"/>
    </source>
</evidence>
<comment type="cofactor">
    <cofactor evidence="3">
        <name>Fe(2+)</name>
        <dbReference type="ChEBI" id="CHEBI:29033"/>
    </cofactor>
</comment>
<keyword evidence="12" id="KW-0539">Nucleus</keyword>
<dbReference type="Pfam" id="PF00149">
    <property type="entry name" value="Metallophos"/>
    <property type="match status" value="1"/>
</dbReference>
<protein>
    <submittedName>
        <fullName evidence="15">DBR1-domain-containing protein</fullName>
    </submittedName>
</protein>
<reference evidence="15" key="1">
    <citation type="journal article" date="2020" name="Stud. Mycol.">
        <title>101 Dothideomycetes genomes: a test case for predicting lifestyles and emergence of pathogens.</title>
        <authorList>
            <person name="Haridas S."/>
            <person name="Albert R."/>
            <person name="Binder M."/>
            <person name="Bloem J."/>
            <person name="Labutti K."/>
            <person name="Salamov A."/>
            <person name="Andreopoulos B."/>
            <person name="Baker S."/>
            <person name="Barry K."/>
            <person name="Bills G."/>
            <person name="Bluhm B."/>
            <person name="Cannon C."/>
            <person name="Castanera R."/>
            <person name="Culley D."/>
            <person name="Daum C."/>
            <person name="Ezra D."/>
            <person name="Gonzalez J."/>
            <person name="Henrissat B."/>
            <person name="Kuo A."/>
            <person name="Liang C."/>
            <person name="Lipzen A."/>
            <person name="Lutzoni F."/>
            <person name="Magnuson J."/>
            <person name="Mondo S."/>
            <person name="Nolan M."/>
            <person name="Ohm R."/>
            <person name="Pangilinan J."/>
            <person name="Park H.-J."/>
            <person name="Ramirez L."/>
            <person name="Alfaro M."/>
            <person name="Sun H."/>
            <person name="Tritt A."/>
            <person name="Yoshinaga Y."/>
            <person name="Zwiers L.-H."/>
            <person name="Turgeon B."/>
            <person name="Goodwin S."/>
            <person name="Spatafora J."/>
            <person name="Crous P."/>
            <person name="Grigoriev I."/>
        </authorList>
    </citation>
    <scope>NUCLEOTIDE SEQUENCE</scope>
    <source>
        <strain evidence="15">CBS 262.69</strain>
    </source>
</reference>
<feature type="domain" description="Lariat debranching enzyme C-terminal" evidence="14">
    <location>
        <begin position="387"/>
        <end position="541"/>
    </location>
</feature>
<sequence length="596" mass="65750">MAEAQQSQALRVAVIGCGHGALKSIYSSVAKTAQLKGWDGVDLVIIGGDFQAVRNAYDLNTMSVPPKYRHLGDFHEYYSGAYTAPYLTIFVGGNHEASSYLSELFYGGWVAPNIYYMGAANVVRLGSLRIAGLSGIWKGFDYRKTHYERLPYNESDVKGIYHVRQFDTCKLLQIQTQIDIGMSHDWPRGIEWKGDHKQLFRIKSHFEQDARTGQLGSVAADLVLQRLRPAYWFSAHMHVKYAATIDFSDAVAEEANVTSNEAVKPASVAATSSKNTEEIELDLDDDAVPEEPKPAAPLQNSDEIDLDLDGDTAPAASMPTTAVQNSDEINLDLDDEPEPAVLKPTVPVQSIDYTGPTSQPTASTVPESLRAQLPASFAPKPKINQNDNHKPPQSAPGATNKTTRFLALDKLLPGRDFMQLVEITPLNPSSEPLSRPLHLQYDPEWLAITRAFAPDFVYGDRAANQFREKRAAEYEAAIAKAREWVDEHVVREDRLGVPLDFVQTAPVYDPALGPEVHEGPREYTNPHTATFCELLGIDNPFHASEEEREAKLKAGPADDNRRFRGSRGGHGWRGGRGDRGGGRGWSRGGGWRGRGN</sequence>
<feature type="compositionally biased region" description="Basic and acidic residues" evidence="13">
    <location>
        <begin position="551"/>
        <end position="562"/>
    </location>
</feature>
<evidence type="ECO:0000256" key="1">
    <source>
        <dbReference type="ARBA" id="ARBA00001936"/>
    </source>
</evidence>
<accession>A0A6G1HYQ4</accession>
<dbReference type="GO" id="GO:0005634">
    <property type="term" value="C:nucleus"/>
    <property type="evidence" value="ECO:0007669"/>
    <property type="project" value="UniProtKB-SubCell"/>
</dbReference>
<dbReference type="InterPro" id="IPR029052">
    <property type="entry name" value="Metallo-depent_PP-like"/>
</dbReference>
<evidence type="ECO:0000256" key="2">
    <source>
        <dbReference type="ARBA" id="ARBA00001947"/>
    </source>
</evidence>
<evidence type="ECO:0000256" key="10">
    <source>
        <dbReference type="ARBA" id="ARBA00023004"/>
    </source>
</evidence>
<evidence type="ECO:0000256" key="9">
    <source>
        <dbReference type="ARBA" id="ARBA00022833"/>
    </source>
</evidence>
<proteinExistence type="inferred from homology"/>
<comment type="cofactor">
    <cofactor evidence="2">
        <name>Zn(2+)</name>
        <dbReference type="ChEBI" id="CHEBI:29105"/>
    </cofactor>
</comment>
<dbReference type="PANTHER" id="PTHR12849:SF0">
    <property type="entry name" value="LARIAT DEBRANCHING ENZYME"/>
    <property type="match status" value="1"/>
</dbReference>
<keyword evidence="11" id="KW-0464">Manganese</keyword>
<evidence type="ECO:0000256" key="3">
    <source>
        <dbReference type="ARBA" id="ARBA00001954"/>
    </source>
</evidence>
<dbReference type="InterPro" id="IPR004843">
    <property type="entry name" value="Calcineurin-like_PHP"/>
</dbReference>
<dbReference type="GO" id="GO:0000398">
    <property type="term" value="P:mRNA splicing, via spliceosome"/>
    <property type="evidence" value="ECO:0007669"/>
    <property type="project" value="TreeGrafter"/>
</dbReference>
<feature type="region of interest" description="Disordered" evidence="13">
    <location>
        <begin position="378"/>
        <end position="401"/>
    </location>
</feature>
<evidence type="ECO:0000256" key="6">
    <source>
        <dbReference type="ARBA" id="ARBA00022664"/>
    </source>
</evidence>
<dbReference type="Pfam" id="PF05011">
    <property type="entry name" value="DBR1"/>
    <property type="match status" value="1"/>
</dbReference>
<dbReference type="PANTHER" id="PTHR12849">
    <property type="entry name" value="RNA LARIAT DEBRANCHING ENZYME"/>
    <property type="match status" value="1"/>
</dbReference>
<dbReference type="Proteomes" id="UP000799640">
    <property type="component" value="Unassembled WGS sequence"/>
</dbReference>
<keyword evidence="16" id="KW-1185">Reference proteome</keyword>
<dbReference type="AlphaFoldDB" id="A0A6G1HYQ4"/>
<dbReference type="InterPro" id="IPR041816">
    <property type="entry name" value="Dbr1_N"/>
</dbReference>
<evidence type="ECO:0000256" key="11">
    <source>
        <dbReference type="ARBA" id="ARBA00023211"/>
    </source>
</evidence>
<dbReference type="GO" id="GO:0008419">
    <property type="term" value="F:RNA lariat debranching enzyme activity"/>
    <property type="evidence" value="ECO:0007669"/>
    <property type="project" value="TreeGrafter"/>
</dbReference>
<keyword evidence="6" id="KW-0507">mRNA processing</keyword>
<gene>
    <name evidence="15" type="ORF">EJ06DRAFT_492221</name>
</gene>
<evidence type="ECO:0000256" key="13">
    <source>
        <dbReference type="SAM" id="MobiDB-lite"/>
    </source>
</evidence>
<comment type="cofactor">
    <cofactor evidence="1">
        <name>Mn(2+)</name>
        <dbReference type="ChEBI" id="CHEBI:29035"/>
    </cofactor>
</comment>